<evidence type="ECO:0000256" key="1">
    <source>
        <dbReference type="ARBA" id="ARBA00022729"/>
    </source>
</evidence>
<dbReference type="GO" id="GO:0030976">
    <property type="term" value="F:thiamine pyrophosphate binding"/>
    <property type="evidence" value="ECO:0007669"/>
    <property type="project" value="TreeGrafter"/>
</dbReference>
<organism evidence="3 4">
    <name type="scientific">Caminicella sporogenes DSM 14501</name>
    <dbReference type="NCBI Taxonomy" id="1121266"/>
    <lineage>
        <taxon>Bacteria</taxon>
        <taxon>Bacillati</taxon>
        <taxon>Bacillota</taxon>
        <taxon>Clostridia</taxon>
        <taxon>Peptostreptococcales</taxon>
        <taxon>Caminicellaceae</taxon>
        <taxon>Caminicella</taxon>
    </lineage>
</organism>
<dbReference type="PANTHER" id="PTHR30006">
    <property type="entry name" value="THIAMINE-BINDING PERIPLASMIC PROTEIN-RELATED"/>
    <property type="match status" value="1"/>
</dbReference>
<gene>
    <name evidence="3" type="ORF">SAMN02745883_01934</name>
</gene>
<reference evidence="3 4" key="1">
    <citation type="submission" date="2016-11" db="EMBL/GenBank/DDBJ databases">
        <authorList>
            <person name="Jaros S."/>
            <person name="Januszkiewicz K."/>
            <person name="Wedrychowicz H."/>
        </authorList>
    </citation>
    <scope>NUCLEOTIDE SEQUENCE [LARGE SCALE GENOMIC DNA]</scope>
    <source>
        <strain evidence="3 4">DSM 14501</strain>
    </source>
</reference>
<dbReference type="EMBL" id="FRAJ01000016">
    <property type="protein sequence ID" value="SHK38849.1"/>
    <property type="molecule type" value="Genomic_DNA"/>
</dbReference>
<dbReference type="PROSITE" id="PS51257">
    <property type="entry name" value="PROKAR_LIPOPROTEIN"/>
    <property type="match status" value="1"/>
</dbReference>
<keyword evidence="2" id="KW-0472">Membrane</keyword>
<proteinExistence type="predicted"/>
<dbReference type="AlphaFoldDB" id="A0A1M6S2I2"/>
<evidence type="ECO:0000256" key="2">
    <source>
        <dbReference type="SAM" id="Phobius"/>
    </source>
</evidence>
<dbReference type="RefSeq" id="WP_072967995.1">
    <property type="nucleotide sequence ID" value="NZ_FRAJ01000016.1"/>
</dbReference>
<keyword evidence="1" id="KW-0732">Signal</keyword>
<name>A0A1M6S2I2_9FIRM</name>
<keyword evidence="2" id="KW-0812">Transmembrane</keyword>
<evidence type="ECO:0000313" key="3">
    <source>
        <dbReference type="EMBL" id="SHK38849.1"/>
    </source>
</evidence>
<dbReference type="GO" id="GO:0015888">
    <property type="term" value="P:thiamine transport"/>
    <property type="evidence" value="ECO:0007669"/>
    <property type="project" value="TreeGrafter"/>
</dbReference>
<keyword evidence="4" id="KW-1185">Reference proteome</keyword>
<dbReference type="Gene3D" id="3.40.190.10">
    <property type="entry name" value="Periplasmic binding protein-like II"/>
    <property type="match status" value="1"/>
</dbReference>
<accession>A0A1M6S2I2</accession>
<dbReference type="Pfam" id="PF13343">
    <property type="entry name" value="SBP_bac_6"/>
    <property type="match status" value="1"/>
</dbReference>
<dbReference type="Proteomes" id="UP000184082">
    <property type="component" value="Unassembled WGS sequence"/>
</dbReference>
<dbReference type="GO" id="GO:0030288">
    <property type="term" value="C:outer membrane-bounded periplasmic space"/>
    <property type="evidence" value="ECO:0007669"/>
    <property type="project" value="TreeGrafter"/>
</dbReference>
<feature type="transmembrane region" description="Helical" evidence="2">
    <location>
        <begin position="7"/>
        <end position="26"/>
    </location>
</feature>
<evidence type="ECO:0000313" key="4">
    <source>
        <dbReference type="Proteomes" id="UP000184082"/>
    </source>
</evidence>
<dbReference type="GO" id="GO:0030975">
    <property type="term" value="F:thiamine binding"/>
    <property type="evidence" value="ECO:0007669"/>
    <property type="project" value="TreeGrafter"/>
</dbReference>
<dbReference type="STRING" id="1121266.SAMN02745883_01934"/>
<dbReference type="PANTHER" id="PTHR30006:SF2">
    <property type="entry name" value="ABC TRANSPORTER SUBSTRATE-BINDING PROTEIN"/>
    <property type="match status" value="1"/>
</dbReference>
<sequence length="335" mass="37574">MERRLKSIIIFMLMFLTFLTFVVFVGCTNESKKQVVIYTNADEEAIEVMKNVLDNEGYEGKYILKSFGTSELGGKLMAEGSAIEADLITMSSYFIESAQKQHNMFEQLQFDTGALRKYPSYYTPILANTGSIFVNTQVINEKSLSMPKSIKDLTRKEYRRLVSIPNIMDSSTGWLLIQAIISEYGESEGIEIMKALIQNCGPHIESSGSGPIKKVRVGEVAVGFGLRHQAVADKIEGKPIEVIDPVEGNFTLTESVAVVKKDDKEISKLAMEMAKVIVKKARKELINYYPVALYKGEIVNKINKPANFKVFKEPLTVDLLKVHQNFFKSAVQAVR</sequence>
<keyword evidence="2" id="KW-1133">Transmembrane helix</keyword>
<dbReference type="SUPFAM" id="SSF53850">
    <property type="entry name" value="Periplasmic binding protein-like II"/>
    <property type="match status" value="1"/>
</dbReference>
<protein>
    <submittedName>
        <fullName evidence="3">Iron(III) transport system substrate-binding protein</fullName>
    </submittedName>
</protein>